<reference evidence="1 2" key="1">
    <citation type="journal article" date="2021" name="Elife">
        <title>Chloroplast acquisition without the gene transfer in kleptoplastic sea slugs, Plakobranchus ocellatus.</title>
        <authorList>
            <person name="Maeda T."/>
            <person name="Takahashi S."/>
            <person name="Yoshida T."/>
            <person name="Shimamura S."/>
            <person name="Takaki Y."/>
            <person name="Nagai Y."/>
            <person name="Toyoda A."/>
            <person name="Suzuki Y."/>
            <person name="Arimoto A."/>
            <person name="Ishii H."/>
            <person name="Satoh N."/>
            <person name="Nishiyama T."/>
            <person name="Hasebe M."/>
            <person name="Maruyama T."/>
            <person name="Minagawa J."/>
            <person name="Obokata J."/>
            <person name="Shigenobu S."/>
        </authorList>
    </citation>
    <scope>NUCLEOTIDE SEQUENCE [LARGE SCALE GENOMIC DNA]</scope>
</reference>
<dbReference type="EMBL" id="BMAT01012060">
    <property type="protein sequence ID" value="GFR84919.1"/>
    <property type="molecule type" value="Genomic_DNA"/>
</dbReference>
<dbReference type="Proteomes" id="UP000762676">
    <property type="component" value="Unassembled WGS sequence"/>
</dbReference>
<evidence type="ECO:0000313" key="2">
    <source>
        <dbReference type="Proteomes" id="UP000762676"/>
    </source>
</evidence>
<keyword evidence="2" id="KW-1185">Reference proteome</keyword>
<protein>
    <submittedName>
        <fullName evidence="1">Uncharacterized protein</fullName>
    </submittedName>
</protein>
<organism evidence="1 2">
    <name type="scientific">Elysia marginata</name>
    <dbReference type="NCBI Taxonomy" id="1093978"/>
    <lineage>
        <taxon>Eukaryota</taxon>
        <taxon>Metazoa</taxon>
        <taxon>Spiralia</taxon>
        <taxon>Lophotrochozoa</taxon>
        <taxon>Mollusca</taxon>
        <taxon>Gastropoda</taxon>
        <taxon>Heterobranchia</taxon>
        <taxon>Euthyneura</taxon>
        <taxon>Panpulmonata</taxon>
        <taxon>Sacoglossa</taxon>
        <taxon>Placobranchoidea</taxon>
        <taxon>Plakobranchidae</taxon>
        <taxon>Elysia</taxon>
    </lineage>
</organism>
<comment type="caution">
    <text evidence="1">The sequence shown here is derived from an EMBL/GenBank/DDBJ whole genome shotgun (WGS) entry which is preliminary data.</text>
</comment>
<accession>A0AAV4GHF1</accession>
<sequence>MGCRKYDRGNGPYGMVRQCETVRRSGDNSDETPRSTDNVVCTERFFTSGHKAYRLIESLHFLPGWRNVARNILYCAARNVISSIRYPGGAVNITLQPLISNASWLTQSSHLHAKICAFPSWYARHTDWWHCTIKYQH</sequence>
<proteinExistence type="predicted"/>
<name>A0AAV4GHF1_9GAST</name>
<dbReference type="AlphaFoldDB" id="A0AAV4GHF1"/>
<gene>
    <name evidence="1" type="ORF">ElyMa_006014200</name>
</gene>
<evidence type="ECO:0000313" key="1">
    <source>
        <dbReference type="EMBL" id="GFR84919.1"/>
    </source>
</evidence>